<evidence type="ECO:0000256" key="3">
    <source>
        <dbReference type="ARBA" id="ARBA00023143"/>
    </source>
</evidence>
<comment type="similarity">
    <text evidence="1 4">Belongs to the bacterial flagellin family.</text>
</comment>
<comment type="caution">
    <text evidence="7">The sequence shown here is derived from an EMBL/GenBank/DDBJ whole genome shotgun (WGS) entry which is preliminary data.</text>
</comment>
<dbReference type="InterPro" id="IPR042187">
    <property type="entry name" value="Flagellin_C_sub2"/>
</dbReference>
<dbReference type="Proteomes" id="UP000242972">
    <property type="component" value="Unassembled WGS sequence"/>
</dbReference>
<dbReference type="InterPro" id="IPR001029">
    <property type="entry name" value="Flagellin_N"/>
</dbReference>
<evidence type="ECO:0000256" key="4">
    <source>
        <dbReference type="RuleBase" id="RU362073"/>
    </source>
</evidence>
<evidence type="ECO:0000313" key="7">
    <source>
        <dbReference type="EMBL" id="PSR34355.1"/>
    </source>
</evidence>
<evidence type="ECO:0000313" key="8">
    <source>
        <dbReference type="Proteomes" id="UP000242972"/>
    </source>
</evidence>
<proteinExistence type="inferred from homology"/>
<feature type="domain" description="Flagellin N-terminal" evidence="5">
    <location>
        <begin position="3"/>
        <end position="137"/>
    </location>
</feature>
<evidence type="ECO:0000259" key="5">
    <source>
        <dbReference type="Pfam" id="PF00669"/>
    </source>
</evidence>
<dbReference type="GO" id="GO:0005198">
    <property type="term" value="F:structural molecule activity"/>
    <property type="evidence" value="ECO:0007669"/>
    <property type="project" value="UniProtKB-UniRule"/>
</dbReference>
<evidence type="ECO:0000259" key="6">
    <source>
        <dbReference type="Pfam" id="PF00700"/>
    </source>
</evidence>
<dbReference type="PANTHER" id="PTHR42792:SF2">
    <property type="entry name" value="FLAGELLIN"/>
    <property type="match status" value="1"/>
</dbReference>
<dbReference type="InterPro" id="IPR001492">
    <property type="entry name" value="Flagellin"/>
</dbReference>
<dbReference type="Gene3D" id="3.30.70.2120">
    <property type="match status" value="1"/>
</dbReference>
<dbReference type="GO" id="GO:0005576">
    <property type="term" value="C:extracellular region"/>
    <property type="evidence" value="ECO:0007669"/>
    <property type="project" value="UniProtKB-SubCell"/>
</dbReference>
<dbReference type="AlphaFoldDB" id="A0A2T2XIM1"/>
<dbReference type="GO" id="GO:0009288">
    <property type="term" value="C:bacterial-type flagellum"/>
    <property type="evidence" value="ECO:0007669"/>
    <property type="project" value="UniProtKB-SubCell"/>
</dbReference>
<keyword evidence="4" id="KW-0964">Secreted</keyword>
<comment type="subcellular location">
    <subcellularLocation>
        <location evidence="4">Secreted</location>
    </subcellularLocation>
    <subcellularLocation>
        <location evidence="4">Bacterial flagellum</location>
    </subcellularLocation>
</comment>
<gene>
    <name evidence="7" type="ORF">C7B46_05400</name>
</gene>
<dbReference type="PRINTS" id="PR00207">
    <property type="entry name" value="FLAGELLIN"/>
</dbReference>
<dbReference type="Gene3D" id="6.10.10.10">
    <property type="entry name" value="Flagellar export chaperone, C-terminal domain"/>
    <property type="match status" value="1"/>
</dbReference>
<evidence type="ECO:0000256" key="1">
    <source>
        <dbReference type="ARBA" id="ARBA00005709"/>
    </source>
</evidence>
<keyword evidence="7" id="KW-0282">Flagellum</keyword>
<keyword evidence="7" id="KW-0969">Cilium</keyword>
<dbReference type="InterPro" id="IPR046358">
    <property type="entry name" value="Flagellin_C"/>
</dbReference>
<organism evidence="7 8">
    <name type="scientific">Sulfobacillus benefaciens</name>
    <dbReference type="NCBI Taxonomy" id="453960"/>
    <lineage>
        <taxon>Bacteria</taxon>
        <taxon>Bacillati</taxon>
        <taxon>Bacillota</taxon>
        <taxon>Clostridia</taxon>
        <taxon>Eubacteriales</taxon>
        <taxon>Clostridiales Family XVII. Incertae Sedis</taxon>
        <taxon>Sulfobacillus</taxon>
    </lineage>
</organism>
<evidence type="ECO:0000256" key="2">
    <source>
        <dbReference type="ARBA" id="ARBA00020110"/>
    </source>
</evidence>
<dbReference type="SUPFAM" id="SSF64518">
    <property type="entry name" value="Phase 1 flagellin"/>
    <property type="match status" value="1"/>
</dbReference>
<dbReference type="Pfam" id="PF00669">
    <property type="entry name" value="Flagellin_N"/>
    <property type="match status" value="1"/>
</dbReference>
<dbReference type="EMBL" id="PXYW01000009">
    <property type="protein sequence ID" value="PSR34355.1"/>
    <property type="molecule type" value="Genomic_DNA"/>
</dbReference>
<name>A0A2T2XIM1_9FIRM</name>
<feature type="domain" description="Flagellin C-terminal" evidence="6">
    <location>
        <begin position="297"/>
        <end position="380"/>
    </location>
</feature>
<keyword evidence="3 4" id="KW-0975">Bacterial flagellum</keyword>
<comment type="function">
    <text evidence="4">Flagellin is the subunit protein which polymerizes to form the filaments of bacterial flagella.</text>
</comment>
<reference evidence="7 8" key="1">
    <citation type="journal article" date="2014" name="BMC Genomics">
        <title>Comparison of environmental and isolate Sulfobacillus genomes reveals diverse carbon, sulfur, nitrogen, and hydrogen metabolisms.</title>
        <authorList>
            <person name="Justice N.B."/>
            <person name="Norman A."/>
            <person name="Brown C.T."/>
            <person name="Singh A."/>
            <person name="Thomas B.C."/>
            <person name="Banfield J.F."/>
        </authorList>
    </citation>
    <scope>NUCLEOTIDE SEQUENCE [LARGE SCALE GENOMIC DNA]</scope>
    <source>
        <strain evidence="7">AMDSBA4</strain>
    </source>
</reference>
<dbReference type="Pfam" id="PF00700">
    <property type="entry name" value="Flagellin_C"/>
    <property type="match status" value="1"/>
</dbReference>
<accession>A0A2T2XIM1</accession>
<dbReference type="Gene3D" id="1.20.1330.10">
    <property type="entry name" value="f41 fragment of flagellin, N-terminal domain"/>
    <property type="match status" value="1"/>
</dbReference>
<dbReference type="PANTHER" id="PTHR42792">
    <property type="entry name" value="FLAGELLIN"/>
    <property type="match status" value="1"/>
</dbReference>
<protein>
    <recommendedName>
        <fullName evidence="2 4">Flagellin</fullName>
    </recommendedName>
</protein>
<keyword evidence="7" id="KW-0966">Cell projection</keyword>
<sequence length="381" mass="38914">MYINTNVPALFAENSLINTQNTLSNLQDEMSTGYQINTPANNPSGLAISNLMQGELGGINSAISNTSQATNLLNTANGGMQTDMQIVQQLQQLAVQASNSTNNTQDLTDIQNQINNLMTSLDNVAQTLNYNNTAVLNSGPTVSNLTAGTIAAVAVGADSGAIASGNYTVSVSYSTAGNGSDIVSVENSAGSVIAAGTVANLASVTGTINLQVVQGQNGNQDSFSITVNQASVVSAGTTGTSVAFSVTAGTQLEFQTGANQGDGNSISTQFGTFTSATLGLNNLSVLTVNSAQYAITQAQSALSILTNAQGAVGAQLDELNYASNNLQTESTNLQASQSSIMDANMATVTSQFAQQQILLQTGLQSLQAANSLPGMVLKLLG</sequence>